<dbReference type="AlphaFoldDB" id="A0A1I7SSX6"/>
<proteinExistence type="predicted"/>
<name>A0A1I7SSX6_BURXY</name>
<feature type="coiled-coil region" evidence="1">
    <location>
        <begin position="603"/>
        <end position="830"/>
    </location>
</feature>
<organism evidence="2 3">
    <name type="scientific">Bursaphelenchus xylophilus</name>
    <name type="common">Pinewood nematode worm</name>
    <name type="synonym">Aphelenchoides xylophilus</name>
    <dbReference type="NCBI Taxonomy" id="6326"/>
    <lineage>
        <taxon>Eukaryota</taxon>
        <taxon>Metazoa</taxon>
        <taxon>Ecdysozoa</taxon>
        <taxon>Nematoda</taxon>
        <taxon>Chromadorea</taxon>
        <taxon>Rhabditida</taxon>
        <taxon>Tylenchina</taxon>
        <taxon>Tylenchomorpha</taxon>
        <taxon>Aphelenchoidea</taxon>
        <taxon>Aphelenchoididae</taxon>
        <taxon>Bursaphelenchus</taxon>
    </lineage>
</organism>
<protein>
    <submittedName>
        <fullName evidence="3">Protein CASP</fullName>
    </submittedName>
</protein>
<feature type="coiled-coil region" evidence="1">
    <location>
        <begin position="289"/>
        <end position="330"/>
    </location>
</feature>
<keyword evidence="1" id="KW-0175">Coiled coil</keyword>
<reference evidence="3" key="1">
    <citation type="submission" date="2016-11" db="UniProtKB">
        <authorList>
            <consortium name="WormBaseParasite"/>
        </authorList>
    </citation>
    <scope>IDENTIFICATION</scope>
</reference>
<sequence length="975" mass="112627">MSGWRNQLNSVGNNAFDFVQRISSELAAETPIDPSSELDYHKQKALEKEKELVRYQNQLVDKNRQIEELTENVRAAYEEVEMTRQSLLNRIAAKELELEKAKYEIEALRDFQTSTDPEQERNEKELILELELIKAEKAALSDELSFLAKRLEESESNQRKAVVEESQPKQEDFKYQSVLDDLKKAEARIEDLQNQNRALAEELAMRPRSTSPVTRESRVNVAELEEIENQVDLLRQERDQFKVQFEKSEVKAKEMEGLMTALSEQCQILGAEVESYMKKAPEITNVFQVPVVSKELDELREELNDLEAERQKATIELEEIRKTFKEKEASFATRIQELESTLAETSDVVTPSYLTVNFNGSLLELDQNKVEQLLRDLEEVKVEKKSIEDRYQSTQEVLSKNENLYQDVSNLCKLLSEDSSVNLQDITDDSVVKLQNLIEKQKLGYSELKMRLKNTEDLMNQQKFNFESTTGDLEQQIDQANLAFLETRKKLADAESLIQKLENEKLELQNRAVEVKNNDNQNDELSQQRMQQLEELVRLKENEHIAEKEKLDLLESKTLETFMLVRDLSEGLREEYGIVVDEKANDDINYKIRNLVFSLKGLVASVNERLKDYERRIQEVTAVKNEVQQRLDQSANQLLHLHEENQYLRSQFNIAQDSVEELTAEKSSLTSELSAVKEELKLLRSESKNLAENTAEAELYKLHAASKIEKKQAELEEQSALLEKKQQDLEQNRMVMDRWTRENESLRKTVAGLNETIRDLQSAYVETDGKLKVERMEYENRIRELEGKLARNEFENGKWSNKVVELEEQNKQLESTVNELKMELEEYEKGASVPPPPPEPTIEIKQQYKMIESGFVVPPVVRQFIISAVTCDANKREESAILLANIIGCTQEEKSQIEECFQHRGVWGLLRGTPKGPQNIKELSSKFIEFLEKETTQPMGASNVENTEPIRIAHDIQPVASSSNADLKEIMNDKS</sequence>
<evidence type="ECO:0000256" key="1">
    <source>
        <dbReference type="SAM" id="Coils"/>
    </source>
</evidence>
<evidence type="ECO:0000313" key="3">
    <source>
        <dbReference type="WBParaSite" id="BXY_1614400.1"/>
    </source>
</evidence>
<dbReference type="Proteomes" id="UP000095284">
    <property type="component" value="Unplaced"/>
</dbReference>
<accession>A0A1I7SSX6</accession>
<evidence type="ECO:0000313" key="2">
    <source>
        <dbReference type="Proteomes" id="UP000095284"/>
    </source>
</evidence>
<feature type="coiled-coil region" evidence="1">
    <location>
        <begin position="363"/>
        <end position="397"/>
    </location>
</feature>
<dbReference type="Gene3D" id="1.10.287.1490">
    <property type="match status" value="1"/>
</dbReference>
<feature type="coiled-coil region" evidence="1">
    <location>
        <begin position="38"/>
        <end position="244"/>
    </location>
</feature>
<dbReference type="WBParaSite" id="BXY_1614400.1">
    <property type="protein sequence ID" value="BXY_1614400.1"/>
    <property type="gene ID" value="BXY_1614400"/>
</dbReference>
<feature type="coiled-coil region" evidence="1">
    <location>
        <begin position="484"/>
        <end position="550"/>
    </location>
</feature>